<dbReference type="Proteomes" id="UP000316406">
    <property type="component" value="Unassembled WGS sequence"/>
</dbReference>
<evidence type="ECO:0000313" key="2">
    <source>
        <dbReference type="Proteomes" id="UP000316406"/>
    </source>
</evidence>
<name>A0A556C3P8_BREAU</name>
<reference evidence="1 2" key="1">
    <citation type="submission" date="2019-07" db="EMBL/GenBank/DDBJ databases">
        <title>Draft genome sequence of Brevibacterium aurantiacum XU54 isolated from Xinjiang China.</title>
        <authorList>
            <person name="Xu X."/>
        </authorList>
    </citation>
    <scope>NUCLEOTIDE SEQUENCE [LARGE SCALE GENOMIC DNA]</scope>
    <source>
        <strain evidence="1 2">XU54</strain>
    </source>
</reference>
<dbReference type="OrthoDB" id="5195718at2"/>
<organism evidence="1 2">
    <name type="scientific">Brevibacterium aurantiacum</name>
    <dbReference type="NCBI Taxonomy" id="273384"/>
    <lineage>
        <taxon>Bacteria</taxon>
        <taxon>Bacillati</taxon>
        <taxon>Actinomycetota</taxon>
        <taxon>Actinomycetes</taxon>
        <taxon>Micrococcales</taxon>
        <taxon>Brevibacteriaceae</taxon>
        <taxon>Brevibacterium</taxon>
    </lineage>
</organism>
<keyword evidence="2" id="KW-1185">Reference proteome</keyword>
<dbReference type="RefSeq" id="WP_143924570.1">
    <property type="nucleotide sequence ID" value="NZ_VLTK01000023.1"/>
</dbReference>
<evidence type="ECO:0000313" key="1">
    <source>
        <dbReference type="EMBL" id="TSI11986.1"/>
    </source>
</evidence>
<dbReference type="EMBL" id="VLTK01000023">
    <property type="protein sequence ID" value="TSI11986.1"/>
    <property type="molecule type" value="Genomic_DNA"/>
</dbReference>
<comment type="caution">
    <text evidence="1">The sequence shown here is derived from an EMBL/GenBank/DDBJ whole genome shotgun (WGS) entry which is preliminary data.</text>
</comment>
<protein>
    <submittedName>
        <fullName evidence="1">Uncharacterized protein</fullName>
    </submittedName>
</protein>
<gene>
    <name evidence="1" type="ORF">FO013_21320</name>
</gene>
<accession>A0A556C3P8</accession>
<sequence>MTESEDYGTATWRYWQEIRNAASARGSYQDRPPLPVRARVEWERDGVEGVDGVATRQGFDGAIFVELKDRRCSTLGVWLRPDDVWWPGRLRR</sequence>
<proteinExistence type="predicted"/>
<dbReference type="AlphaFoldDB" id="A0A556C3P8"/>